<organism evidence="1 2">
    <name type="scientific">Bacteroides muris</name>
    <name type="common">ex Fokt et al. 2023</name>
    <dbReference type="NCBI Taxonomy" id="2937417"/>
    <lineage>
        <taxon>Bacteria</taxon>
        <taxon>Pseudomonadati</taxon>
        <taxon>Bacteroidota</taxon>
        <taxon>Bacteroidia</taxon>
        <taxon>Bacteroidales</taxon>
        <taxon>Bacteroidaceae</taxon>
        <taxon>Bacteroides</taxon>
    </lineage>
</organism>
<proteinExistence type="predicted"/>
<dbReference type="AlphaFoldDB" id="A0A9X2NTS5"/>
<reference evidence="1" key="1">
    <citation type="journal article" date="2022" name="Arch. Microbiol.">
        <title>Bacteroides muris sp. nov. isolated from the cecum of wild-derived house mice.</title>
        <authorList>
            <person name="Fokt H."/>
            <person name="Unni R."/>
            <person name="Repnik U."/>
            <person name="Schmitz R.A."/>
            <person name="Bramkamp M."/>
            <person name="Baines J.F."/>
            <person name="Unterweger D."/>
        </authorList>
    </citation>
    <scope>NUCLEOTIDE SEQUENCE</scope>
    <source>
        <strain evidence="1">KH365_2</strain>
    </source>
</reference>
<dbReference type="RefSeq" id="WP_176468455.1">
    <property type="nucleotide sequence ID" value="NZ_JAMZED010000037.1"/>
</dbReference>
<accession>A0A9X2NTS5</accession>
<name>A0A9X2NTS5_9BACE</name>
<evidence type="ECO:0000313" key="2">
    <source>
        <dbReference type="Proteomes" id="UP001143192"/>
    </source>
</evidence>
<evidence type="ECO:0000313" key="1">
    <source>
        <dbReference type="EMBL" id="MCR6505723.1"/>
    </source>
</evidence>
<keyword evidence="2" id="KW-1185">Reference proteome</keyword>
<dbReference type="EMBL" id="JAMZED010000037">
    <property type="protein sequence ID" value="MCR6505723.1"/>
    <property type="molecule type" value="Genomic_DNA"/>
</dbReference>
<sequence length="113" mass="12617">MAIPLKYFTELPDAAVDLAATFNHARYMGWINLGGNRRPLHGVDSIGIRMRKPIHNPMIEIRSIMLAREDSGDAYMGEVPAVDEFGQSNPVEEVWCAMQSIVKACTRNFPLPS</sequence>
<dbReference type="Proteomes" id="UP001143192">
    <property type="component" value="Unassembled WGS sequence"/>
</dbReference>
<gene>
    <name evidence="1" type="ORF">M1B79_13885</name>
</gene>
<reference evidence="1" key="2">
    <citation type="submission" date="2022-04" db="EMBL/GenBank/DDBJ databases">
        <authorList>
            <person name="Fokt H."/>
            <person name="Baines J."/>
        </authorList>
    </citation>
    <scope>NUCLEOTIDE SEQUENCE</scope>
    <source>
        <strain evidence="1">KH365_2</strain>
    </source>
</reference>
<protein>
    <submittedName>
        <fullName evidence="1">Uncharacterized protein</fullName>
    </submittedName>
</protein>
<comment type="caution">
    <text evidence="1">The sequence shown here is derived from an EMBL/GenBank/DDBJ whole genome shotgun (WGS) entry which is preliminary data.</text>
</comment>